<dbReference type="InterPro" id="IPR055355">
    <property type="entry name" value="ZP-C"/>
</dbReference>
<accession>A0AAN8HXI6</accession>
<evidence type="ECO:0000313" key="4">
    <source>
        <dbReference type="Proteomes" id="UP001331515"/>
    </source>
</evidence>
<evidence type="ECO:0000313" key="3">
    <source>
        <dbReference type="EMBL" id="KAK5926949.1"/>
    </source>
</evidence>
<dbReference type="GO" id="GO:2000344">
    <property type="term" value="P:positive regulation of acrosome reaction"/>
    <property type="evidence" value="ECO:0007669"/>
    <property type="project" value="TreeGrafter"/>
</dbReference>
<dbReference type="InterPro" id="IPR042235">
    <property type="entry name" value="ZP-C_dom"/>
</dbReference>
<dbReference type="PANTHER" id="PTHR11576:SF15">
    <property type="entry name" value="ZONA PELLUCIDA SPERM-BINDING PROTEIN 3-LIKE"/>
    <property type="match status" value="1"/>
</dbReference>
<proteinExistence type="predicted"/>
<dbReference type="PROSITE" id="PS51034">
    <property type="entry name" value="ZP_2"/>
    <property type="match status" value="1"/>
</dbReference>
<evidence type="ECO:0000256" key="1">
    <source>
        <dbReference type="ARBA" id="ARBA00023157"/>
    </source>
</evidence>
<dbReference type="PANTHER" id="PTHR11576">
    <property type="entry name" value="ZONA PELLUCIDA SPERM-BINDING PROTEIN 3"/>
    <property type="match status" value="1"/>
</dbReference>
<protein>
    <recommendedName>
        <fullName evidence="2">ZP domain-containing protein</fullName>
    </recommendedName>
</protein>
<dbReference type="AlphaFoldDB" id="A0AAN8HXI6"/>
<dbReference type="GO" id="GO:0031012">
    <property type="term" value="C:extracellular matrix"/>
    <property type="evidence" value="ECO:0007669"/>
    <property type="project" value="TreeGrafter"/>
</dbReference>
<gene>
    <name evidence="3" type="ORF">CgunFtcFv8_022482</name>
</gene>
<reference evidence="3 4" key="1">
    <citation type="journal article" date="2023" name="Mol. Biol. Evol.">
        <title>Genomics of Secondarily Temperate Adaptation in the Only Non-Antarctic Icefish.</title>
        <authorList>
            <person name="Rivera-Colon A.G."/>
            <person name="Rayamajhi N."/>
            <person name="Minhas B.F."/>
            <person name="Madrigal G."/>
            <person name="Bilyk K.T."/>
            <person name="Yoon V."/>
            <person name="Hune M."/>
            <person name="Gregory S."/>
            <person name="Cheng C.H.C."/>
            <person name="Catchen J.M."/>
        </authorList>
    </citation>
    <scope>NUCLEOTIDE SEQUENCE [LARGE SCALE GENOMIC DNA]</scope>
    <source>
        <tissue evidence="3">White muscle</tissue>
    </source>
</reference>
<dbReference type="Proteomes" id="UP001331515">
    <property type="component" value="Unassembled WGS sequence"/>
</dbReference>
<dbReference type="GO" id="GO:0035803">
    <property type="term" value="P:egg coat formation"/>
    <property type="evidence" value="ECO:0007669"/>
    <property type="project" value="TreeGrafter"/>
</dbReference>
<organism evidence="3 4">
    <name type="scientific">Champsocephalus gunnari</name>
    <name type="common">Mackerel icefish</name>
    <dbReference type="NCBI Taxonomy" id="52237"/>
    <lineage>
        <taxon>Eukaryota</taxon>
        <taxon>Metazoa</taxon>
        <taxon>Chordata</taxon>
        <taxon>Craniata</taxon>
        <taxon>Vertebrata</taxon>
        <taxon>Euteleostomi</taxon>
        <taxon>Actinopterygii</taxon>
        <taxon>Neopterygii</taxon>
        <taxon>Teleostei</taxon>
        <taxon>Neoteleostei</taxon>
        <taxon>Acanthomorphata</taxon>
        <taxon>Eupercaria</taxon>
        <taxon>Perciformes</taxon>
        <taxon>Notothenioidei</taxon>
        <taxon>Channichthyidae</taxon>
        <taxon>Champsocephalus</taxon>
    </lineage>
</organism>
<dbReference type="Gene3D" id="2.60.40.4100">
    <property type="entry name" value="Zona pellucida, ZP-C domain"/>
    <property type="match status" value="1"/>
</dbReference>
<keyword evidence="1" id="KW-1015">Disulfide bond</keyword>
<comment type="caution">
    <text evidence="3">The sequence shown here is derived from an EMBL/GenBank/DDBJ whole genome shotgun (WGS) entry which is preliminary data.</text>
</comment>
<feature type="domain" description="ZP" evidence="2">
    <location>
        <begin position="1"/>
        <end position="117"/>
    </location>
</feature>
<keyword evidence="4" id="KW-1185">Reference proteome</keyword>
<evidence type="ECO:0000259" key="2">
    <source>
        <dbReference type="PROSITE" id="PS51034"/>
    </source>
</evidence>
<name>A0AAN8HXI6_CHAGU</name>
<dbReference type="GO" id="GO:0032190">
    <property type="term" value="F:acrosin binding"/>
    <property type="evidence" value="ECO:0007669"/>
    <property type="project" value="TreeGrafter"/>
</dbReference>
<dbReference type="InterPro" id="IPR001507">
    <property type="entry name" value="ZP_dom"/>
</dbReference>
<sequence>MYFEAKKPEHAAAPTGAMRMYINTCFITASQDYTSTPKYTVIDNFGCMIDSKVSLQSKCITGTSKTSQKFGMTALIFKDKVSTSSASQVLKSTCDISMGAVTPTAKSKACNYDKATTKSCMAMTLCAAAVKPPAPLQVLRLPEIWSPVTLGRWTFTPG</sequence>
<dbReference type="EMBL" id="JAURVH010001519">
    <property type="protein sequence ID" value="KAK5926949.1"/>
    <property type="molecule type" value="Genomic_DNA"/>
</dbReference>
<dbReference type="GO" id="GO:0007339">
    <property type="term" value="P:binding of sperm to zona pellucida"/>
    <property type="evidence" value="ECO:0007669"/>
    <property type="project" value="TreeGrafter"/>
</dbReference>
<dbReference type="Pfam" id="PF00100">
    <property type="entry name" value="Zona_pellucida"/>
    <property type="match status" value="1"/>
</dbReference>